<dbReference type="AlphaFoldDB" id="A0A2N3HQC7"/>
<proteinExistence type="predicted"/>
<dbReference type="CDD" id="cd04301">
    <property type="entry name" value="NAT_SF"/>
    <property type="match status" value="1"/>
</dbReference>
<keyword evidence="2" id="KW-0547">Nucleotide-binding</keyword>
<keyword evidence="6" id="KW-1185">Reference proteome</keyword>
<dbReference type="Pfam" id="PF14401">
    <property type="entry name" value="RLAN"/>
    <property type="match status" value="1"/>
</dbReference>
<dbReference type="GO" id="GO:0008716">
    <property type="term" value="F:D-alanine-D-alanine ligase activity"/>
    <property type="evidence" value="ECO:0007669"/>
    <property type="project" value="InterPro"/>
</dbReference>
<dbReference type="PROSITE" id="PS50975">
    <property type="entry name" value="ATP_GRASP"/>
    <property type="match status" value="1"/>
</dbReference>
<dbReference type="Pfam" id="PF00583">
    <property type="entry name" value="Acetyltransf_1"/>
    <property type="match status" value="1"/>
</dbReference>
<protein>
    <submittedName>
        <fullName evidence="5">GNAT family N-acetyltransferase</fullName>
    </submittedName>
</protein>
<evidence type="ECO:0000259" key="3">
    <source>
        <dbReference type="PROSITE" id="PS50975"/>
    </source>
</evidence>
<dbReference type="EMBL" id="MVDD01000031">
    <property type="protein sequence ID" value="PKQ60250.1"/>
    <property type="molecule type" value="Genomic_DNA"/>
</dbReference>
<dbReference type="InterPro" id="IPR011761">
    <property type="entry name" value="ATP-grasp"/>
</dbReference>
<dbReference type="PROSITE" id="PS51186">
    <property type="entry name" value="GNAT"/>
    <property type="match status" value="1"/>
</dbReference>
<keyword evidence="5" id="KW-0808">Transferase</keyword>
<evidence type="ECO:0000313" key="5">
    <source>
        <dbReference type="EMBL" id="PKQ60250.1"/>
    </source>
</evidence>
<dbReference type="OrthoDB" id="9800957at2"/>
<dbReference type="InterPro" id="IPR011095">
    <property type="entry name" value="Dala_Dala_lig_C"/>
</dbReference>
<dbReference type="InterPro" id="IPR025839">
    <property type="entry name" value="RLAN_dom"/>
</dbReference>
<dbReference type="Pfam" id="PF07478">
    <property type="entry name" value="Dala_Dala_lig_C"/>
    <property type="match status" value="1"/>
</dbReference>
<gene>
    <name evidence="5" type="ORF">BZG02_20100</name>
</gene>
<evidence type="ECO:0000256" key="2">
    <source>
        <dbReference type="PROSITE-ProRule" id="PRU00409"/>
    </source>
</evidence>
<dbReference type="RefSeq" id="WP_101263550.1">
    <property type="nucleotide sequence ID" value="NZ_MVDD01000031.1"/>
</dbReference>
<dbReference type="GO" id="GO:0016747">
    <property type="term" value="F:acyltransferase activity, transferring groups other than amino-acyl groups"/>
    <property type="evidence" value="ECO:0007669"/>
    <property type="project" value="InterPro"/>
</dbReference>
<evidence type="ECO:0000259" key="4">
    <source>
        <dbReference type="PROSITE" id="PS51186"/>
    </source>
</evidence>
<evidence type="ECO:0000256" key="1">
    <source>
        <dbReference type="ARBA" id="ARBA00022598"/>
    </source>
</evidence>
<dbReference type="GO" id="GO:0005737">
    <property type="term" value="C:cytoplasm"/>
    <property type="evidence" value="ECO:0007669"/>
    <property type="project" value="TreeGrafter"/>
</dbReference>
<dbReference type="Proteomes" id="UP000233535">
    <property type="component" value="Unassembled WGS sequence"/>
</dbReference>
<name>A0A2N3HQC7_9BACT</name>
<dbReference type="PANTHER" id="PTHR21621:SF0">
    <property type="entry name" value="BETA-CITRYLGLUTAMATE SYNTHASE B-RELATED"/>
    <property type="match status" value="1"/>
</dbReference>
<dbReference type="InterPro" id="IPR016181">
    <property type="entry name" value="Acyl_CoA_acyltransferase"/>
</dbReference>
<accession>A0A2N3HQC7</accession>
<organism evidence="5 6">
    <name type="scientific">Labilibaculum filiforme</name>
    <dbReference type="NCBI Taxonomy" id="1940526"/>
    <lineage>
        <taxon>Bacteria</taxon>
        <taxon>Pseudomonadati</taxon>
        <taxon>Bacteroidota</taxon>
        <taxon>Bacteroidia</taxon>
        <taxon>Marinilabiliales</taxon>
        <taxon>Marinifilaceae</taxon>
        <taxon>Labilibaculum</taxon>
    </lineage>
</organism>
<evidence type="ECO:0000313" key="6">
    <source>
        <dbReference type="Proteomes" id="UP000233535"/>
    </source>
</evidence>
<reference evidence="5 6" key="1">
    <citation type="journal article" date="2017" name="Front. Microbiol.">
        <title>Labilibaculum manganireducens gen. nov., sp. nov. and Labilibaculum filiforme sp. nov., Novel Bacteroidetes Isolated from Subsurface Sediments of the Baltic Sea.</title>
        <authorList>
            <person name="Vandieken V."/>
            <person name="Marshall I.P."/>
            <person name="Niemann H."/>
            <person name="Engelen B."/>
            <person name="Cypionka H."/>
        </authorList>
    </citation>
    <scope>NUCLEOTIDE SEQUENCE [LARGE SCALE GENOMIC DNA]</scope>
    <source>
        <strain evidence="5 6">59.16B</strain>
    </source>
</reference>
<keyword evidence="1" id="KW-0436">Ligase</keyword>
<dbReference type="PANTHER" id="PTHR21621">
    <property type="entry name" value="RIBOSOMAL PROTEIN S6 MODIFICATION PROTEIN"/>
    <property type="match status" value="1"/>
</dbReference>
<feature type="domain" description="ATP-grasp" evidence="3">
    <location>
        <begin position="445"/>
        <end position="636"/>
    </location>
</feature>
<dbReference type="SUPFAM" id="SSF56059">
    <property type="entry name" value="Glutathione synthetase ATP-binding domain-like"/>
    <property type="match status" value="1"/>
</dbReference>
<sequence length="653" mass="76231">MNVKIRKSDTNDFNFLVKLEEESFPVFQRSSKQSIKHGIQSEFQEILILETKDKNKVQIGALVLFKYSKSLRIYSIAILPEFQNKGYGDFLLKHIVEYANRQHFEKILIEVSAKNTKLIDWYKNRGFTTLETIADYYGEGEAAEKMEFKTNVVTYSSKTTNIIVINQPYKWTFPDINAKIITVKEYINNPIYQTNTDFRIFNLCSSYKYQTYGYYVSLLASARGQRIIPSTITIRDFRILNVVHSIAYDIEDYINKSLHKEKENVFSLNIYFGQSNTKGYSALAAKLHQLFEAPLFKVDFIKHDDKWIIKKVQVLTMNKVAEQDLKYVYEFAKKYFNKKRFYSTKLVNYKYDIAVLVNPNEENSPSCPKALEKFKSAANRKGLYLEFITKKDIDKINEFDALFIRETTSVNDHTYEFSRTAYAEGLVVIDDPWSILRCSNKIYQNEIFKKHKLLTPQTEIFTKNLFDPKILSQMNYPLVLKQPDSAFSLGVIKVENETDALVEINNLFKISDMVVCQEFLYSDFDWRIGIIDNTPLFACKYYMYKDHWQIYNWKGEEEDKSGNSETVSIESVPEIVVQTALKASSLIGDGLYGVDLKMIDGKVYVVEVNDNPNIDDGIEDFILKDQLYDTVIDSIYQRIEIAKNVQRIDFRRK</sequence>
<dbReference type="Gene3D" id="3.40.630.30">
    <property type="match status" value="1"/>
</dbReference>
<keyword evidence="2" id="KW-0067">ATP-binding</keyword>
<dbReference type="GO" id="GO:0005524">
    <property type="term" value="F:ATP binding"/>
    <property type="evidence" value="ECO:0007669"/>
    <property type="project" value="UniProtKB-UniRule"/>
</dbReference>
<dbReference type="GO" id="GO:0046872">
    <property type="term" value="F:metal ion binding"/>
    <property type="evidence" value="ECO:0007669"/>
    <property type="project" value="InterPro"/>
</dbReference>
<comment type="caution">
    <text evidence="5">The sequence shown here is derived from an EMBL/GenBank/DDBJ whole genome shotgun (WGS) entry which is preliminary data.</text>
</comment>
<dbReference type="Gene3D" id="3.30.470.20">
    <property type="entry name" value="ATP-grasp fold, B domain"/>
    <property type="match status" value="1"/>
</dbReference>
<feature type="domain" description="N-acetyltransferase" evidence="4">
    <location>
        <begin position="3"/>
        <end position="151"/>
    </location>
</feature>
<dbReference type="InterPro" id="IPR000182">
    <property type="entry name" value="GNAT_dom"/>
</dbReference>
<dbReference type="SUPFAM" id="SSF55729">
    <property type="entry name" value="Acyl-CoA N-acyltransferases (Nat)"/>
    <property type="match status" value="1"/>
</dbReference>